<sequence length="176" mass="18974">MTLTTRDIDPTDLTPLLAMNNGAIPAVNLLDEAELLDLVSMAHSAVIVVDDASPRKPLGLVITLTAGNDYDSENYRWFEERGGDFLYVDRIVVHQAMRGRGLGQILYERVFAEAELAGLTEVTCEVNLDPPNPGSLAFHDRLGFVQLGEQVTKGGSVKVALLSAPVFPASSLPEPA</sequence>
<evidence type="ECO:0000313" key="6">
    <source>
        <dbReference type="Proteomes" id="UP000032503"/>
    </source>
</evidence>
<keyword evidence="2" id="KW-0012">Acyltransferase</keyword>
<reference evidence="7" key="3">
    <citation type="submission" date="2017-02" db="EMBL/GenBank/DDBJ databases">
        <authorList>
            <person name="Varghese N."/>
            <person name="Submissions S."/>
        </authorList>
    </citation>
    <scope>NUCLEOTIDE SEQUENCE [LARGE SCALE GENOMIC DNA]</scope>
    <source>
        <strain evidence="7">VKM Ac-2052</strain>
    </source>
</reference>
<dbReference type="SUPFAM" id="SSF55729">
    <property type="entry name" value="Acyl-CoA N-acyltransferases (Nat)"/>
    <property type="match status" value="1"/>
</dbReference>
<keyword evidence="1" id="KW-0808">Transferase</keyword>
<dbReference type="PROSITE" id="PS51186">
    <property type="entry name" value="GNAT"/>
    <property type="match status" value="1"/>
</dbReference>
<evidence type="ECO:0000259" key="3">
    <source>
        <dbReference type="PROSITE" id="PS51186"/>
    </source>
</evidence>
<dbReference type="Pfam" id="PF00583">
    <property type="entry name" value="Acetyltransf_1"/>
    <property type="match status" value="1"/>
</dbReference>
<protein>
    <submittedName>
        <fullName evidence="4">Acetyltransferase</fullName>
    </submittedName>
</protein>
<dbReference type="RefSeq" id="WP_044442848.1">
    <property type="nucleotide sequence ID" value="NZ_FUYG01000009.1"/>
</dbReference>
<reference evidence="5" key="4">
    <citation type="submission" date="2017-02" db="EMBL/GenBank/DDBJ databases">
        <authorList>
            <person name="Peterson S.W."/>
        </authorList>
    </citation>
    <scope>NUCLEOTIDE SEQUENCE [LARGE SCALE GENOMIC DNA]</scope>
    <source>
        <strain evidence="5">VKM Ac-2052</strain>
    </source>
</reference>
<dbReference type="PIRSF" id="PIRSF028520">
    <property type="entry name" value="UCP028520"/>
    <property type="match status" value="1"/>
</dbReference>
<gene>
    <name evidence="5" type="ORF">SAMN06295879_3181</name>
    <name evidence="4" type="ORF">TZ00_14695</name>
</gene>
<evidence type="ECO:0000256" key="2">
    <source>
        <dbReference type="ARBA" id="ARBA00023315"/>
    </source>
</evidence>
<evidence type="ECO:0000313" key="4">
    <source>
        <dbReference type="EMBL" id="KJC63345.1"/>
    </source>
</evidence>
<dbReference type="PANTHER" id="PTHR43420">
    <property type="entry name" value="ACETYLTRANSFERASE"/>
    <property type="match status" value="1"/>
</dbReference>
<feature type="domain" description="N-acetyltransferase" evidence="3">
    <location>
        <begin position="3"/>
        <end position="168"/>
    </location>
</feature>
<dbReference type="AlphaFoldDB" id="A0A1T4YH22"/>
<keyword evidence="6" id="KW-1185">Reference proteome</keyword>
<organism evidence="5 7">
    <name type="scientific">Agreia bicolorata</name>
    <dbReference type="NCBI Taxonomy" id="110935"/>
    <lineage>
        <taxon>Bacteria</taxon>
        <taxon>Bacillati</taxon>
        <taxon>Actinomycetota</taxon>
        <taxon>Actinomycetes</taxon>
        <taxon>Micrococcales</taxon>
        <taxon>Microbacteriaceae</taxon>
        <taxon>Agreia</taxon>
    </lineage>
</organism>
<dbReference type="InterPro" id="IPR000182">
    <property type="entry name" value="GNAT_dom"/>
</dbReference>
<dbReference type="CDD" id="cd04301">
    <property type="entry name" value="NAT_SF"/>
    <property type="match status" value="1"/>
</dbReference>
<name>A0A1T4YH22_9MICO</name>
<dbReference type="EMBL" id="JYFC01000007">
    <property type="protein sequence ID" value="KJC63345.1"/>
    <property type="molecule type" value="Genomic_DNA"/>
</dbReference>
<reference evidence="4" key="2">
    <citation type="submission" date="2015-02" db="EMBL/GenBank/DDBJ databases">
        <authorList>
            <person name="Vasilyev I.Y."/>
            <person name="Siniagina M.N."/>
            <person name="Malanin S.Y."/>
            <person name="Boulygina E.A."/>
            <person name="Grygoryeva T.V."/>
            <person name="Yarullina D.R."/>
            <person name="Ilinskaya O.N."/>
        </authorList>
    </citation>
    <scope>NUCLEOTIDE SEQUENCE</scope>
    <source>
        <strain evidence="4">VKM Ac-1804</strain>
    </source>
</reference>
<dbReference type="InterPro" id="IPR050680">
    <property type="entry name" value="YpeA/RimI_acetyltransf"/>
</dbReference>
<reference evidence="4 6" key="1">
    <citation type="journal article" date="2001" name="Int. J. Syst. Evol. Microbiol.">
        <title>Agreia bicolorata gen. nov., sp. nov., to accommodate actinobacteria isolated from narrow reed grass infected by the nematode Heteroanguina graminophila.</title>
        <authorList>
            <person name="Evtushenko L.I."/>
            <person name="Dorofeeva L.V."/>
            <person name="Dobrovolskaya T.G."/>
            <person name="Streshinskaya G.M."/>
            <person name="Subbotin S.A."/>
            <person name="Tiedje J.M."/>
        </authorList>
    </citation>
    <scope>NUCLEOTIDE SEQUENCE [LARGE SCALE GENOMIC DNA]</scope>
    <source>
        <strain evidence="4 6">VKM Ac-1804</strain>
    </source>
</reference>
<dbReference type="Proteomes" id="UP000032503">
    <property type="component" value="Unassembled WGS sequence"/>
</dbReference>
<dbReference type="Proteomes" id="UP000189735">
    <property type="component" value="Unassembled WGS sequence"/>
</dbReference>
<evidence type="ECO:0000256" key="1">
    <source>
        <dbReference type="ARBA" id="ARBA00022679"/>
    </source>
</evidence>
<dbReference type="InterPro" id="IPR016181">
    <property type="entry name" value="Acyl_CoA_acyltransferase"/>
</dbReference>
<proteinExistence type="predicted"/>
<dbReference type="GO" id="GO:0016747">
    <property type="term" value="F:acyltransferase activity, transferring groups other than amino-acyl groups"/>
    <property type="evidence" value="ECO:0007669"/>
    <property type="project" value="InterPro"/>
</dbReference>
<dbReference type="InterPro" id="IPR016890">
    <property type="entry name" value="UCP028520"/>
</dbReference>
<dbReference type="PANTHER" id="PTHR43420:SF47">
    <property type="entry name" value="N-ACETYLTRANSFERASE DOMAIN-CONTAINING PROTEIN"/>
    <property type="match status" value="1"/>
</dbReference>
<evidence type="ECO:0000313" key="7">
    <source>
        <dbReference type="Proteomes" id="UP000189735"/>
    </source>
</evidence>
<accession>A0A1T4YH22</accession>
<dbReference type="Gene3D" id="3.40.630.30">
    <property type="match status" value="1"/>
</dbReference>
<evidence type="ECO:0000313" key="5">
    <source>
        <dbReference type="EMBL" id="SKB01132.1"/>
    </source>
</evidence>
<dbReference type="EMBL" id="FUYG01000009">
    <property type="protein sequence ID" value="SKB01132.1"/>
    <property type="molecule type" value="Genomic_DNA"/>
</dbReference>